<proteinExistence type="predicted"/>
<keyword evidence="1" id="KW-1133">Transmembrane helix</keyword>
<dbReference type="Proteomes" id="UP000246005">
    <property type="component" value="Unassembled WGS sequence"/>
</dbReference>
<sequence length="42" mass="4728">MKKDKALNRQTDIERVVTARSGLGVLAGIAVIWVVLRWIRHG</sequence>
<evidence type="ECO:0000256" key="1">
    <source>
        <dbReference type="SAM" id="Phobius"/>
    </source>
</evidence>
<dbReference type="AlphaFoldDB" id="A0A316I3S0"/>
<keyword evidence="1" id="KW-0812">Transmembrane</keyword>
<protein>
    <submittedName>
        <fullName evidence="2">Uncharacterized protein</fullName>
    </submittedName>
</protein>
<keyword evidence="5" id="KW-1185">Reference proteome</keyword>
<reference evidence="2 4" key="1">
    <citation type="submission" date="2018-05" db="EMBL/GenBank/DDBJ databases">
        <title>Genomic Encyclopedia of Type Strains, Phase IV (KMG-IV): sequencing the most valuable type-strain genomes for metagenomic binning, comparative biology and taxonomic classification.</title>
        <authorList>
            <person name="Goeker M."/>
        </authorList>
    </citation>
    <scope>NUCLEOTIDE SEQUENCE [LARGE SCALE GENOMIC DNA]</scope>
    <source>
        <strain evidence="3 5">DSM 45479</strain>
        <strain evidence="2 4">DSM 45480</strain>
    </source>
</reference>
<dbReference type="EMBL" id="QLTT01000001">
    <property type="protein sequence ID" value="RAS70261.1"/>
    <property type="molecule type" value="Genomic_DNA"/>
</dbReference>
<evidence type="ECO:0000313" key="5">
    <source>
        <dbReference type="Proteomes" id="UP000248714"/>
    </source>
</evidence>
<keyword evidence="1" id="KW-0472">Membrane</keyword>
<accession>A0A316I3S0</accession>
<dbReference type="RefSeq" id="WP_267899823.1">
    <property type="nucleotide sequence ID" value="NZ_QGHB01000004.1"/>
</dbReference>
<evidence type="ECO:0000313" key="4">
    <source>
        <dbReference type="Proteomes" id="UP000246005"/>
    </source>
</evidence>
<organism evidence="2 4">
    <name type="scientific">Lentzea atacamensis</name>
    <dbReference type="NCBI Taxonomy" id="531938"/>
    <lineage>
        <taxon>Bacteria</taxon>
        <taxon>Bacillati</taxon>
        <taxon>Actinomycetota</taxon>
        <taxon>Actinomycetes</taxon>
        <taxon>Pseudonocardiales</taxon>
        <taxon>Pseudonocardiaceae</taxon>
        <taxon>Lentzea</taxon>
    </lineage>
</organism>
<comment type="caution">
    <text evidence="2">The sequence shown here is derived from an EMBL/GenBank/DDBJ whole genome shotgun (WGS) entry which is preliminary data.</text>
</comment>
<evidence type="ECO:0000313" key="3">
    <source>
        <dbReference type="EMBL" id="RAS70261.1"/>
    </source>
</evidence>
<feature type="transmembrane region" description="Helical" evidence="1">
    <location>
        <begin position="21"/>
        <end position="39"/>
    </location>
</feature>
<dbReference type="EMBL" id="QGHB01000004">
    <property type="protein sequence ID" value="PWK87030.1"/>
    <property type="molecule type" value="Genomic_DNA"/>
</dbReference>
<gene>
    <name evidence="3" type="ORF">C8D87_101561</name>
    <name evidence="2" type="ORF">C8D88_104191</name>
</gene>
<dbReference type="Proteomes" id="UP000248714">
    <property type="component" value="Unassembled WGS sequence"/>
</dbReference>
<name>A0A316I3S0_9PSEU</name>
<evidence type="ECO:0000313" key="2">
    <source>
        <dbReference type="EMBL" id="PWK87030.1"/>
    </source>
</evidence>